<evidence type="ECO:0000313" key="1">
    <source>
        <dbReference type="EMBL" id="GBQ08118.1"/>
    </source>
</evidence>
<gene>
    <name evidence="1" type="ORF">AA15669_1656</name>
</gene>
<protein>
    <submittedName>
        <fullName evidence="1">Uncharacterized protein</fullName>
    </submittedName>
</protein>
<name>A0ABQ0P0D2_9PROT</name>
<dbReference type="Proteomes" id="UP001062901">
    <property type="component" value="Unassembled WGS sequence"/>
</dbReference>
<dbReference type="EMBL" id="BAQD01000070">
    <property type="protein sequence ID" value="GBQ08118.1"/>
    <property type="molecule type" value="Genomic_DNA"/>
</dbReference>
<proteinExistence type="predicted"/>
<evidence type="ECO:0000313" key="2">
    <source>
        <dbReference type="Proteomes" id="UP001062901"/>
    </source>
</evidence>
<comment type="caution">
    <text evidence="1">The sequence shown here is derived from an EMBL/GenBank/DDBJ whole genome shotgun (WGS) entry which is preliminary data.</text>
</comment>
<accession>A0ABQ0P0D2</accession>
<organism evidence="1 2">
    <name type="scientific">Saccharibacter floricola DSM 15669</name>
    <dbReference type="NCBI Taxonomy" id="1123227"/>
    <lineage>
        <taxon>Bacteria</taxon>
        <taxon>Pseudomonadati</taxon>
        <taxon>Pseudomonadota</taxon>
        <taxon>Alphaproteobacteria</taxon>
        <taxon>Acetobacterales</taxon>
        <taxon>Acetobacteraceae</taxon>
        <taxon>Saccharibacter</taxon>
    </lineage>
</organism>
<reference evidence="1" key="1">
    <citation type="submission" date="2013-04" db="EMBL/GenBank/DDBJ databases">
        <title>The genome sequencing project of 58 acetic acid bacteria.</title>
        <authorList>
            <person name="Okamoto-Kainuma A."/>
            <person name="Ishikawa M."/>
            <person name="Umino S."/>
            <person name="Koizumi Y."/>
            <person name="Shiwa Y."/>
            <person name="Yoshikawa H."/>
            <person name="Matsutani M."/>
            <person name="Matsushita K."/>
        </authorList>
    </citation>
    <scope>NUCLEOTIDE SEQUENCE</scope>
    <source>
        <strain evidence="1">DSM 15669</strain>
    </source>
</reference>
<sequence length="89" mass="9695">MGCRWAALLLEGKAEADTCQRAMLCVFRPVTAIPVHSEDLRMANLVPNIESLTVIDKTISNRAGHIEMRAGRCKGTKACIFFTTASQSA</sequence>
<keyword evidence="2" id="KW-1185">Reference proteome</keyword>